<dbReference type="InterPro" id="IPR036046">
    <property type="entry name" value="Acylphosphatase-like_dom_sf"/>
</dbReference>
<dbReference type="Pfam" id="PF00708">
    <property type="entry name" value="Acylphosphatase"/>
    <property type="match status" value="1"/>
</dbReference>
<dbReference type="EC" id="3.6.1.7" evidence="2 5"/>
<dbReference type="RefSeq" id="WP_017041224.1">
    <property type="nucleotide sequence ID" value="NZ_AJYQ02000089.1"/>
</dbReference>
<evidence type="ECO:0000313" key="9">
    <source>
        <dbReference type="EMBL" id="OEE34641.1"/>
    </source>
</evidence>
<comment type="caution">
    <text evidence="9">The sequence shown here is derived from an EMBL/GenBank/DDBJ whole genome shotgun (WGS) entry which is preliminary data.</text>
</comment>
<dbReference type="PROSITE" id="PS00150">
    <property type="entry name" value="ACYLPHOSPHATASE_1"/>
    <property type="match status" value="1"/>
</dbReference>
<evidence type="ECO:0000256" key="7">
    <source>
        <dbReference type="RuleBase" id="RU004168"/>
    </source>
</evidence>
<dbReference type="Proteomes" id="UP000094741">
    <property type="component" value="Unassembled WGS sequence"/>
</dbReference>
<dbReference type="InterPro" id="IPR001792">
    <property type="entry name" value="Acylphosphatase-like_dom"/>
</dbReference>
<dbReference type="InterPro" id="IPR017968">
    <property type="entry name" value="Acylphosphatase_CS"/>
</dbReference>
<evidence type="ECO:0000256" key="2">
    <source>
        <dbReference type="ARBA" id="ARBA00012150"/>
    </source>
</evidence>
<feature type="domain" description="Acylphosphatase-like" evidence="8">
    <location>
        <begin position="5"/>
        <end position="90"/>
    </location>
</feature>
<dbReference type="SUPFAM" id="SSF54975">
    <property type="entry name" value="Acylphosphatase/BLUF domain-like"/>
    <property type="match status" value="1"/>
</dbReference>
<dbReference type="GO" id="GO:0003998">
    <property type="term" value="F:acylphosphatase activity"/>
    <property type="evidence" value="ECO:0007669"/>
    <property type="project" value="UniProtKB-EC"/>
</dbReference>
<keyword evidence="5 6" id="KW-0378">Hydrolase</keyword>
<organism evidence="9 10">
    <name type="scientific">Vibrio genomosp. F10 str. ZF-129</name>
    <dbReference type="NCBI Taxonomy" id="1187848"/>
    <lineage>
        <taxon>Bacteria</taxon>
        <taxon>Pseudomonadati</taxon>
        <taxon>Pseudomonadota</taxon>
        <taxon>Gammaproteobacteria</taxon>
        <taxon>Vibrionales</taxon>
        <taxon>Vibrionaceae</taxon>
        <taxon>Vibrio</taxon>
    </lineage>
</organism>
<dbReference type="PROSITE" id="PS51160">
    <property type="entry name" value="ACYLPHOSPHATASE_3"/>
    <property type="match status" value="1"/>
</dbReference>
<evidence type="ECO:0000256" key="3">
    <source>
        <dbReference type="ARBA" id="ARBA00015991"/>
    </source>
</evidence>
<evidence type="ECO:0000256" key="5">
    <source>
        <dbReference type="PROSITE-ProRule" id="PRU00520"/>
    </source>
</evidence>
<evidence type="ECO:0000256" key="1">
    <source>
        <dbReference type="ARBA" id="ARBA00005614"/>
    </source>
</evidence>
<evidence type="ECO:0000259" key="8">
    <source>
        <dbReference type="PROSITE" id="PS51160"/>
    </source>
</evidence>
<reference evidence="9 10" key="1">
    <citation type="journal article" date="2012" name="Science">
        <title>Ecological populations of bacteria act as socially cohesive units of antibiotic production and resistance.</title>
        <authorList>
            <person name="Cordero O.X."/>
            <person name="Wildschutte H."/>
            <person name="Kirkup B."/>
            <person name="Proehl S."/>
            <person name="Ngo L."/>
            <person name="Hussain F."/>
            <person name="Le Roux F."/>
            <person name="Mincer T."/>
            <person name="Polz M.F."/>
        </authorList>
    </citation>
    <scope>NUCLEOTIDE SEQUENCE [LARGE SCALE GENOMIC DNA]</scope>
    <source>
        <strain evidence="9 10">ZF-129</strain>
    </source>
</reference>
<comment type="catalytic activity">
    <reaction evidence="4 5 6">
        <text>an acyl phosphate + H2O = a carboxylate + phosphate + H(+)</text>
        <dbReference type="Rhea" id="RHEA:14965"/>
        <dbReference type="ChEBI" id="CHEBI:15377"/>
        <dbReference type="ChEBI" id="CHEBI:15378"/>
        <dbReference type="ChEBI" id="CHEBI:29067"/>
        <dbReference type="ChEBI" id="CHEBI:43474"/>
        <dbReference type="ChEBI" id="CHEBI:59918"/>
        <dbReference type="EC" id="3.6.1.7"/>
    </reaction>
</comment>
<name>A0A1E5BFN7_9VIBR</name>
<accession>A0A1E5BFN7</accession>
<feature type="active site" evidence="5">
    <location>
        <position position="20"/>
    </location>
</feature>
<proteinExistence type="inferred from homology"/>
<dbReference type="PROSITE" id="PS00151">
    <property type="entry name" value="ACYLPHOSPHATASE_2"/>
    <property type="match status" value="1"/>
</dbReference>
<protein>
    <recommendedName>
        <fullName evidence="3 5">Acylphosphatase</fullName>
        <ecNumber evidence="2 5">3.6.1.7</ecNumber>
    </recommendedName>
</protein>
<dbReference type="NCBIfam" id="NF011000">
    <property type="entry name" value="PRK14426.1"/>
    <property type="match status" value="1"/>
</dbReference>
<dbReference type="Gene3D" id="3.30.70.100">
    <property type="match status" value="1"/>
</dbReference>
<dbReference type="PANTHER" id="PTHR47268:SF4">
    <property type="entry name" value="ACYLPHOSPHATASE"/>
    <property type="match status" value="1"/>
</dbReference>
<dbReference type="STRING" id="1187848.A1QO_07335"/>
<dbReference type="AlphaFoldDB" id="A0A1E5BFN7"/>
<feature type="active site" evidence="5">
    <location>
        <position position="38"/>
    </location>
</feature>
<sequence length="90" mass="9974">MIGNCYRFTVSGTVQGVGFRYFTAMKAKELDITGYVRNMATGEVEVVAIGSDKKLNELSAWLRKGPRLSNVSEVKMEAAIAPPFHDFRIS</sequence>
<dbReference type="EMBL" id="AJYQ02000089">
    <property type="protein sequence ID" value="OEE34641.1"/>
    <property type="molecule type" value="Genomic_DNA"/>
</dbReference>
<dbReference type="OrthoDB" id="5295388at2"/>
<dbReference type="eggNOG" id="COG1254">
    <property type="taxonomic scope" value="Bacteria"/>
</dbReference>
<evidence type="ECO:0000256" key="6">
    <source>
        <dbReference type="RuleBase" id="RU000553"/>
    </source>
</evidence>
<dbReference type="InterPro" id="IPR020456">
    <property type="entry name" value="Acylphosphatase"/>
</dbReference>
<gene>
    <name evidence="9" type="ORF">A1QO_07335</name>
</gene>
<comment type="similarity">
    <text evidence="1 7">Belongs to the acylphosphatase family.</text>
</comment>
<evidence type="ECO:0000256" key="4">
    <source>
        <dbReference type="ARBA" id="ARBA00047645"/>
    </source>
</evidence>
<dbReference type="PANTHER" id="PTHR47268">
    <property type="entry name" value="ACYLPHOSPHATASE"/>
    <property type="match status" value="1"/>
</dbReference>
<evidence type="ECO:0000313" key="10">
    <source>
        <dbReference type="Proteomes" id="UP000094741"/>
    </source>
</evidence>